<feature type="signal peptide" evidence="1">
    <location>
        <begin position="1"/>
        <end position="23"/>
    </location>
</feature>
<name>A0ABW0SVY3_9GAMM</name>
<protein>
    <submittedName>
        <fullName evidence="2">YncE family protein</fullName>
    </submittedName>
</protein>
<feature type="chain" id="PRO_5047068324" evidence="1">
    <location>
        <begin position="24"/>
        <end position="345"/>
    </location>
</feature>
<proteinExistence type="predicted"/>
<organism evidence="2 3">
    <name type="scientific">Rhodanobacter terrae</name>
    <dbReference type="NCBI Taxonomy" id="418647"/>
    <lineage>
        <taxon>Bacteria</taxon>
        <taxon>Pseudomonadati</taxon>
        <taxon>Pseudomonadota</taxon>
        <taxon>Gammaproteobacteria</taxon>
        <taxon>Lysobacterales</taxon>
        <taxon>Rhodanobacteraceae</taxon>
        <taxon>Rhodanobacter</taxon>
    </lineage>
</organism>
<dbReference type="EMBL" id="JBHSNG010000005">
    <property type="protein sequence ID" value="MFC5580779.1"/>
    <property type="molecule type" value="Genomic_DNA"/>
</dbReference>
<comment type="caution">
    <text evidence="2">The sequence shown here is derived from an EMBL/GenBank/DDBJ whole genome shotgun (WGS) entry which is preliminary data.</text>
</comment>
<dbReference type="PROSITE" id="PS51257">
    <property type="entry name" value="PROKAR_LIPOPROTEIN"/>
    <property type="match status" value="1"/>
</dbReference>
<dbReference type="Gene3D" id="2.130.10.10">
    <property type="entry name" value="YVTN repeat-like/Quinoprotein amine dehydrogenase"/>
    <property type="match status" value="2"/>
</dbReference>
<keyword evidence="3" id="KW-1185">Reference proteome</keyword>
<sequence length="345" mass="36384">MQLRPSSFLLALLALGCLPQAVAAATAAPDAHYQVLSRLPLAGAGGWDYLSFDAQHRHLFVSRGDRVLVIDVDRHKQVGTIADTQGVHGIAIAPDLQRGYTSNGNSASVTVFDLGSLKTVATITGTGEKPDAILYDSASHHVLTFNGKSNNASVIDPVKNAVIGTIALPGKPEFAVSDGAGHVYVNIEDKSELVQIDSTSNKVLQTWPLAPCESPSGLAIDTAHHRLFPVCDNRTMAITDATNGHQVATVAIGDGPDAVVFDQATSMVYSSNGESGTITAVHETDPDHYTVAATIPTQASARTLALDPKLHRLYLSAARLGATKQANGRRTVEPDSFSILTVGRH</sequence>
<gene>
    <name evidence="2" type="ORF">ACFPPB_06610</name>
</gene>
<evidence type="ECO:0000313" key="3">
    <source>
        <dbReference type="Proteomes" id="UP001596111"/>
    </source>
</evidence>
<dbReference type="RefSeq" id="WP_377325591.1">
    <property type="nucleotide sequence ID" value="NZ_JBHSNG010000005.1"/>
</dbReference>
<evidence type="ECO:0000313" key="2">
    <source>
        <dbReference type="EMBL" id="MFC5580779.1"/>
    </source>
</evidence>
<accession>A0ABW0SVY3</accession>
<dbReference type="InterPro" id="IPR015943">
    <property type="entry name" value="WD40/YVTN_repeat-like_dom_sf"/>
</dbReference>
<dbReference type="PANTHER" id="PTHR47197">
    <property type="entry name" value="PROTEIN NIRF"/>
    <property type="match status" value="1"/>
</dbReference>
<evidence type="ECO:0000256" key="1">
    <source>
        <dbReference type="SAM" id="SignalP"/>
    </source>
</evidence>
<dbReference type="PANTHER" id="PTHR47197:SF3">
    <property type="entry name" value="DIHYDRO-HEME D1 DEHYDROGENASE"/>
    <property type="match status" value="1"/>
</dbReference>
<dbReference type="InterPro" id="IPR011048">
    <property type="entry name" value="Haem_d1_sf"/>
</dbReference>
<dbReference type="SUPFAM" id="SSF51004">
    <property type="entry name" value="C-terminal (heme d1) domain of cytochrome cd1-nitrite reductase"/>
    <property type="match status" value="1"/>
</dbReference>
<keyword evidence="1" id="KW-0732">Signal</keyword>
<dbReference type="Proteomes" id="UP001596111">
    <property type="component" value="Unassembled WGS sequence"/>
</dbReference>
<dbReference type="InterPro" id="IPR051200">
    <property type="entry name" value="Host-pathogen_enzymatic-act"/>
</dbReference>
<reference evidence="3" key="1">
    <citation type="journal article" date="2019" name="Int. J. Syst. Evol. Microbiol.">
        <title>The Global Catalogue of Microorganisms (GCM) 10K type strain sequencing project: providing services to taxonomists for standard genome sequencing and annotation.</title>
        <authorList>
            <consortium name="The Broad Institute Genomics Platform"/>
            <consortium name="The Broad Institute Genome Sequencing Center for Infectious Disease"/>
            <person name="Wu L."/>
            <person name="Ma J."/>
        </authorList>
    </citation>
    <scope>NUCLEOTIDE SEQUENCE [LARGE SCALE GENOMIC DNA]</scope>
    <source>
        <strain evidence="3">CGMCC 1.13587</strain>
    </source>
</reference>